<evidence type="ECO:0000313" key="1">
    <source>
        <dbReference type="EMBL" id="KKN87385.1"/>
    </source>
</evidence>
<reference evidence="1" key="1">
    <citation type="journal article" date="2015" name="Nature">
        <title>Complex archaea that bridge the gap between prokaryotes and eukaryotes.</title>
        <authorList>
            <person name="Spang A."/>
            <person name="Saw J.H."/>
            <person name="Jorgensen S.L."/>
            <person name="Zaremba-Niedzwiedzka K."/>
            <person name="Martijn J."/>
            <person name="Lind A.E."/>
            <person name="van Eijk R."/>
            <person name="Schleper C."/>
            <person name="Guy L."/>
            <person name="Ettema T.J."/>
        </authorList>
    </citation>
    <scope>NUCLEOTIDE SEQUENCE</scope>
</reference>
<organism evidence="1">
    <name type="scientific">marine sediment metagenome</name>
    <dbReference type="NCBI Taxonomy" id="412755"/>
    <lineage>
        <taxon>unclassified sequences</taxon>
        <taxon>metagenomes</taxon>
        <taxon>ecological metagenomes</taxon>
    </lineage>
</organism>
<comment type="caution">
    <text evidence="1">The sequence shown here is derived from an EMBL/GenBank/DDBJ whole genome shotgun (WGS) entry which is preliminary data.</text>
</comment>
<accession>A0A0F9U2C6</accession>
<proteinExistence type="predicted"/>
<gene>
    <name evidence="1" type="ORF">LCGC14_0258400</name>
</gene>
<sequence>MTGNTDKPMYSLECAECAAAVFERDEDAYGEGESCICPECDGHCFVSVDDAEDPPVAWCDTIIPPPLPAADKEHTHG</sequence>
<dbReference type="EMBL" id="LAZR01000138">
    <property type="protein sequence ID" value="KKN87385.1"/>
    <property type="molecule type" value="Genomic_DNA"/>
</dbReference>
<protein>
    <submittedName>
        <fullName evidence="1">Uncharacterized protein</fullName>
    </submittedName>
</protein>
<name>A0A0F9U2C6_9ZZZZ</name>
<dbReference type="AlphaFoldDB" id="A0A0F9U2C6"/>